<dbReference type="InterPro" id="IPR043128">
    <property type="entry name" value="Rev_trsase/Diguanyl_cyclase"/>
</dbReference>
<comment type="caution">
    <text evidence="1">The sequence shown here is derived from an EMBL/GenBank/DDBJ whole genome shotgun (WGS) entry which is preliminary data.</text>
</comment>
<dbReference type="Proteomes" id="UP000064189">
    <property type="component" value="Unassembled WGS sequence"/>
</dbReference>
<dbReference type="Gene3D" id="3.30.70.270">
    <property type="match status" value="1"/>
</dbReference>
<keyword evidence="2" id="KW-1185">Reference proteome</keyword>
<dbReference type="EMBL" id="LNNH01000012">
    <property type="protein sequence ID" value="KWW21431.1"/>
    <property type="molecule type" value="Genomic_DNA"/>
</dbReference>
<dbReference type="AlphaFoldDB" id="A0A109N0V7"/>
<evidence type="ECO:0000313" key="2">
    <source>
        <dbReference type="Proteomes" id="UP000064189"/>
    </source>
</evidence>
<name>A0A109N0V7_9BACI</name>
<evidence type="ECO:0000313" key="1">
    <source>
        <dbReference type="EMBL" id="KWW21431.1"/>
    </source>
</evidence>
<sequence>MYKIGVVGPLSSLKKVRDVTEEFEHEIDFIDFPYEDAREVTDIIKNHQSAVNGWFFSGPVPYRIAKEMLDSEANFTYCPPVGSSLYRCFLQMSRDQKHFFDKISIDMIRLEDFFLQESLQELGISTENIHVKTFDEQYNFQDIVEFHLDLWRKGDVQGVLTVLQSVYEALKRENVPVYKINMTKMEIRQAVKILIEKAKSTYFKDSQIGVEIIEIDQFDQFVDEVNIRYHLQHLELKIKQTLLSFCEKLDGSLIENGNGRYQIFSSRKAIEREIGSLHSTVQHLSLEMDASVAVGIGFGETAASAEINARKAIRHSKKQESSGIVVIQEDGVIIESAGQDEQLTYTFRSDDKELLDKLNQANISVKTYKKIEALIDRMNWEGFTSSDLALHLSMTVRNAQRIMSGLNESGLVEYKGEELQSPRGRPRKIYMLKK</sequence>
<accession>A0A109N0V7</accession>
<gene>
    <name evidence="1" type="ORF">AS888_17800</name>
</gene>
<organism evidence="1 2">
    <name type="scientific">Peribacillus simplex</name>
    <dbReference type="NCBI Taxonomy" id="1478"/>
    <lineage>
        <taxon>Bacteria</taxon>
        <taxon>Bacillati</taxon>
        <taxon>Bacillota</taxon>
        <taxon>Bacilli</taxon>
        <taxon>Bacillales</taxon>
        <taxon>Bacillaceae</taxon>
        <taxon>Peribacillus</taxon>
    </lineage>
</organism>
<proteinExistence type="predicted"/>
<reference evidence="1 2" key="1">
    <citation type="submission" date="2015-11" db="EMBL/GenBank/DDBJ databases">
        <title>Genome Sequence of Bacillus simplex strain VanAntwerpen2.</title>
        <authorList>
            <person name="Couger M.B."/>
        </authorList>
    </citation>
    <scope>NUCLEOTIDE SEQUENCE [LARGE SCALE GENOMIC DNA]</scope>
    <source>
        <strain evidence="1 2">VanAntwerpen02</strain>
    </source>
</reference>
<protein>
    <recommendedName>
        <fullName evidence="3">Transcriptional regulator</fullName>
    </recommendedName>
</protein>
<evidence type="ECO:0008006" key="3">
    <source>
        <dbReference type="Google" id="ProtNLM"/>
    </source>
</evidence>